<gene>
    <name evidence="2" type="ORF">EVAR_82390_1</name>
</gene>
<dbReference type="AlphaFoldDB" id="A0A4C1U9Y8"/>
<name>A0A4C1U9Y8_EUMVA</name>
<proteinExistence type="predicted"/>
<sequence>MVLELAMKIEMEGRGDMIRISSAAQGLYWIWKASAGGRGTGGASGGVWLPARATFSRPAALDTQHSDNVDLSRNRAPPTSRLG</sequence>
<feature type="compositionally biased region" description="Basic and acidic residues" evidence="1">
    <location>
        <begin position="64"/>
        <end position="73"/>
    </location>
</feature>
<accession>A0A4C1U9Y8</accession>
<reference evidence="2 3" key="1">
    <citation type="journal article" date="2019" name="Commun. Biol.">
        <title>The bagworm genome reveals a unique fibroin gene that provides high tensile strength.</title>
        <authorList>
            <person name="Kono N."/>
            <person name="Nakamura H."/>
            <person name="Ohtoshi R."/>
            <person name="Tomita M."/>
            <person name="Numata K."/>
            <person name="Arakawa K."/>
        </authorList>
    </citation>
    <scope>NUCLEOTIDE SEQUENCE [LARGE SCALE GENOMIC DNA]</scope>
</reference>
<dbReference type="EMBL" id="BGZK01000148">
    <property type="protein sequence ID" value="GBP23225.1"/>
    <property type="molecule type" value="Genomic_DNA"/>
</dbReference>
<organism evidence="2 3">
    <name type="scientific">Eumeta variegata</name>
    <name type="common">Bagworm moth</name>
    <name type="synonym">Eumeta japonica</name>
    <dbReference type="NCBI Taxonomy" id="151549"/>
    <lineage>
        <taxon>Eukaryota</taxon>
        <taxon>Metazoa</taxon>
        <taxon>Ecdysozoa</taxon>
        <taxon>Arthropoda</taxon>
        <taxon>Hexapoda</taxon>
        <taxon>Insecta</taxon>
        <taxon>Pterygota</taxon>
        <taxon>Neoptera</taxon>
        <taxon>Endopterygota</taxon>
        <taxon>Lepidoptera</taxon>
        <taxon>Glossata</taxon>
        <taxon>Ditrysia</taxon>
        <taxon>Tineoidea</taxon>
        <taxon>Psychidae</taxon>
        <taxon>Oiketicinae</taxon>
        <taxon>Eumeta</taxon>
    </lineage>
</organism>
<evidence type="ECO:0000313" key="2">
    <source>
        <dbReference type="EMBL" id="GBP23225.1"/>
    </source>
</evidence>
<evidence type="ECO:0000313" key="3">
    <source>
        <dbReference type="Proteomes" id="UP000299102"/>
    </source>
</evidence>
<comment type="caution">
    <text evidence="2">The sequence shown here is derived from an EMBL/GenBank/DDBJ whole genome shotgun (WGS) entry which is preliminary data.</text>
</comment>
<evidence type="ECO:0000256" key="1">
    <source>
        <dbReference type="SAM" id="MobiDB-lite"/>
    </source>
</evidence>
<feature type="region of interest" description="Disordered" evidence="1">
    <location>
        <begin position="59"/>
        <end position="83"/>
    </location>
</feature>
<dbReference type="Proteomes" id="UP000299102">
    <property type="component" value="Unassembled WGS sequence"/>
</dbReference>
<protein>
    <submittedName>
        <fullName evidence="2">Uncharacterized protein</fullName>
    </submittedName>
</protein>
<keyword evidence="3" id="KW-1185">Reference proteome</keyword>